<name>A0A495VCI6_9GAMM</name>
<dbReference type="EC" id="4.1.2.50" evidence="4"/>
<evidence type="ECO:0000313" key="12">
    <source>
        <dbReference type="EMBL" id="RKT47116.1"/>
    </source>
</evidence>
<dbReference type="RefSeq" id="WP_120799133.1">
    <property type="nucleotide sequence ID" value="NZ_RBXL01000001.1"/>
</dbReference>
<sequence>MSLPDSRADPAQSSPRHPPEPLGLTLQEQAIRRHLPLELLVDRSALTHRDRLGDYPSPGGFPSEAARAVLLGLRWAGLLREDADFVWIPGEIRRLELLLWDLSSLQDYGFRFRQDYVYAGSTHRVVALNGLKAPKANVEHFRSLGVCPIAPPDFLASLAVFLAHVGELHAGYLFLPFQRADQGRAVAVELTRHGIGFQELDAADEPQGLLLRSATLADARCLLDLLRDRLQPMPGALERFEQTTPEVTVSKELVFDAAHFITDHPAKCSNLHGGRYRLHVKVTGRIDPVTGCVVDYGYLKRVVSRRVVERFDHHTLNYCAPELAWRSSTELLCVYIWEQLIDYLPGLDELELYETPQSWCRYRGPTLEHLQRHGPDPVLTYFQQDLGSSPLRRQIQPLPVRDSGLER</sequence>
<dbReference type="SUPFAM" id="SSF55620">
    <property type="entry name" value="Tetrahydrobiopterin biosynthesis enzymes-like"/>
    <property type="match status" value="1"/>
</dbReference>
<dbReference type="GO" id="GO:0070497">
    <property type="term" value="F:6-carboxytetrahydropterin synthase activity"/>
    <property type="evidence" value="ECO:0007669"/>
    <property type="project" value="UniProtKB-EC"/>
</dbReference>
<evidence type="ECO:0000256" key="4">
    <source>
        <dbReference type="ARBA" id="ARBA00012982"/>
    </source>
</evidence>
<feature type="region of interest" description="Disordered" evidence="11">
    <location>
        <begin position="1"/>
        <end position="22"/>
    </location>
</feature>
<accession>A0A495VCI6</accession>
<evidence type="ECO:0000256" key="2">
    <source>
        <dbReference type="ARBA" id="ARBA00005061"/>
    </source>
</evidence>
<dbReference type="Pfam" id="PF01242">
    <property type="entry name" value="PTPS"/>
    <property type="match status" value="1"/>
</dbReference>
<keyword evidence="13" id="KW-1185">Reference proteome</keyword>
<comment type="catalytic activity">
    <reaction evidence="10">
        <text>7,8-dihydroneopterin 3'-triphosphate + H2O = 6-carboxy-5,6,7,8-tetrahydropterin + triphosphate + acetaldehyde + 2 H(+)</text>
        <dbReference type="Rhea" id="RHEA:27966"/>
        <dbReference type="ChEBI" id="CHEBI:15343"/>
        <dbReference type="ChEBI" id="CHEBI:15377"/>
        <dbReference type="ChEBI" id="CHEBI:15378"/>
        <dbReference type="ChEBI" id="CHEBI:18036"/>
        <dbReference type="ChEBI" id="CHEBI:58462"/>
        <dbReference type="ChEBI" id="CHEBI:61032"/>
        <dbReference type="EC" id="4.1.2.50"/>
    </reaction>
</comment>
<proteinExistence type="inferred from homology"/>
<dbReference type="PANTHER" id="PTHR12589:SF7">
    <property type="entry name" value="6-PYRUVOYL TETRAHYDROBIOPTERIN SYNTHASE"/>
    <property type="match status" value="1"/>
</dbReference>
<evidence type="ECO:0000256" key="10">
    <source>
        <dbReference type="ARBA" id="ARBA00048807"/>
    </source>
</evidence>
<keyword evidence="7" id="KW-0862">Zinc</keyword>
<dbReference type="PANTHER" id="PTHR12589">
    <property type="entry name" value="PYRUVOYL TETRAHYDROBIOPTERIN SYNTHASE"/>
    <property type="match status" value="1"/>
</dbReference>
<dbReference type="Proteomes" id="UP000274556">
    <property type="component" value="Unassembled WGS sequence"/>
</dbReference>
<dbReference type="InterPro" id="IPR038418">
    <property type="entry name" value="6-PTP_synth/QueD_sf"/>
</dbReference>
<evidence type="ECO:0000256" key="8">
    <source>
        <dbReference type="ARBA" id="ARBA00023239"/>
    </source>
</evidence>
<protein>
    <recommendedName>
        <fullName evidence="5">6-carboxy-5,6,7,8-tetrahydropterin synthase</fullName>
        <ecNumber evidence="4">4.1.2.50</ecNumber>
    </recommendedName>
    <alternativeName>
        <fullName evidence="9">Queuosine biosynthesis protein QueD</fullName>
    </alternativeName>
</protein>
<comment type="caution">
    <text evidence="12">The sequence shown here is derived from an EMBL/GenBank/DDBJ whole genome shotgun (WGS) entry which is preliminary data.</text>
</comment>
<comment type="cofactor">
    <cofactor evidence="1">
        <name>Zn(2+)</name>
        <dbReference type="ChEBI" id="CHEBI:29105"/>
    </cofactor>
</comment>
<dbReference type="OrthoDB" id="9804698at2"/>
<keyword evidence="8" id="KW-0456">Lyase</keyword>
<evidence type="ECO:0000313" key="13">
    <source>
        <dbReference type="Proteomes" id="UP000274556"/>
    </source>
</evidence>
<evidence type="ECO:0000256" key="1">
    <source>
        <dbReference type="ARBA" id="ARBA00001947"/>
    </source>
</evidence>
<keyword evidence="6" id="KW-0479">Metal-binding</keyword>
<comment type="pathway">
    <text evidence="2">Purine metabolism; 7-cyano-7-deazaguanine biosynthesis.</text>
</comment>
<dbReference type="UniPathway" id="UPA00391"/>
<gene>
    <name evidence="12" type="ORF">BDD21_4671</name>
</gene>
<evidence type="ECO:0000256" key="7">
    <source>
        <dbReference type="ARBA" id="ARBA00022833"/>
    </source>
</evidence>
<dbReference type="EMBL" id="RBXL01000001">
    <property type="protein sequence ID" value="RKT47116.1"/>
    <property type="molecule type" value="Genomic_DNA"/>
</dbReference>
<evidence type="ECO:0000256" key="6">
    <source>
        <dbReference type="ARBA" id="ARBA00022723"/>
    </source>
</evidence>
<evidence type="ECO:0000256" key="3">
    <source>
        <dbReference type="ARBA" id="ARBA00008900"/>
    </source>
</evidence>
<evidence type="ECO:0000256" key="11">
    <source>
        <dbReference type="SAM" id="MobiDB-lite"/>
    </source>
</evidence>
<reference evidence="12 13" key="1">
    <citation type="submission" date="2018-10" db="EMBL/GenBank/DDBJ databases">
        <title>Genomic Encyclopedia of Archaeal and Bacterial Type Strains, Phase II (KMG-II): from individual species to whole genera.</title>
        <authorList>
            <person name="Goeker M."/>
        </authorList>
    </citation>
    <scope>NUCLEOTIDE SEQUENCE [LARGE SCALE GENOMIC DNA]</scope>
    <source>
        <strain evidence="12 13">DSM 235</strain>
    </source>
</reference>
<dbReference type="AlphaFoldDB" id="A0A495VCI6"/>
<dbReference type="GO" id="GO:0046872">
    <property type="term" value="F:metal ion binding"/>
    <property type="evidence" value="ECO:0007669"/>
    <property type="project" value="UniProtKB-KW"/>
</dbReference>
<evidence type="ECO:0000256" key="5">
    <source>
        <dbReference type="ARBA" id="ARBA00018141"/>
    </source>
</evidence>
<dbReference type="InterPro" id="IPR007115">
    <property type="entry name" value="6-PTP_synth/QueD"/>
</dbReference>
<dbReference type="Gene3D" id="3.30.479.10">
    <property type="entry name" value="6-pyruvoyl tetrahydropterin synthase/QueD"/>
    <property type="match status" value="1"/>
</dbReference>
<evidence type="ECO:0000256" key="9">
    <source>
        <dbReference type="ARBA" id="ARBA00031449"/>
    </source>
</evidence>
<comment type="similarity">
    <text evidence="3">Belongs to the PTPS family. QueD subfamily.</text>
</comment>
<organism evidence="12 13">
    <name type="scientific">Thiocapsa rosea</name>
    <dbReference type="NCBI Taxonomy" id="69360"/>
    <lineage>
        <taxon>Bacteria</taxon>
        <taxon>Pseudomonadati</taxon>
        <taxon>Pseudomonadota</taxon>
        <taxon>Gammaproteobacteria</taxon>
        <taxon>Chromatiales</taxon>
        <taxon>Chromatiaceae</taxon>
        <taxon>Thiocapsa</taxon>
    </lineage>
</organism>